<gene>
    <name evidence="1" type="ORF">RhiirA4_543406</name>
</gene>
<dbReference type="Gene3D" id="3.80.10.10">
    <property type="entry name" value="Ribonuclease Inhibitor"/>
    <property type="match status" value="1"/>
</dbReference>
<organism evidence="1 2">
    <name type="scientific">Rhizophagus irregularis</name>
    <dbReference type="NCBI Taxonomy" id="588596"/>
    <lineage>
        <taxon>Eukaryota</taxon>
        <taxon>Fungi</taxon>
        <taxon>Fungi incertae sedis</taxon>
        <taxon>Mucoromycota</taxon>
        <taxon>Glomeromycotina</taxon>
        <taxon>Glomeromycetes</taxon>
        <taxon>Glomerales</taxon>
        <taxon>Glomeraceae</taxon>
        <taxon>Rhizophagus</taxon>
    </lineage>
</organism>
<dbReference type="VEuPathDB" id="FungiDB:FUN_018790"/>
<evidence type="ECO:0000313" key="1">
    <source>
        <dbReference type="EMBL" id="PKY46566.1"/>
    </source>
</evidence>
<proteinExistence type="predicted"/>
<dbReference type="SUPFAM" id="SSF81383">
    <property type="entry name" value="F-box domain"/>
    <property type="match status" value="1"/>
</dbReference>
<comment type="caution">
    <text evidence="1">The sequence shown here is derived from an EMBL/GenBank/DDBJ whole genome shotgun (WGS) entry which is preliminary data.</text>
</comment>
<evidence type="ECO:0000313" key="2">
    <source>
        <dbReference type="Proteomes" id="UP000234323"/>
    </source>
</evidence>
<dbReference type="Proteomes" id="UP000234323">
    <property type="component" value="Unassembled WGS sequence"/>
</dbReference>
<protein>
    <recommendedName>
        <fullName evidence="3">F-box domain-containing protein</fullName>
    </recommendedName>
</protein>
<dbReference type="VEuPathDB" id="FungiDB:RhiirA1_540251"/>
<accession>A0A2I1GIW1</accession>
<dbReference type="EMBL" id="LLXI01000463">
    <property type="protein sequence ID" value="PKY46566.1"/>
    <property type="molecule type" value="Genomic_DNA"/>
</dbReference>
<dbReference type="InterPro" id="IPR036047">
    <property type="entry name" value="F-box-like_dom_sf"/>
</dbReference>
<sequence length="515" mass="61036">MSEFPKLVDDCLQNIFEYLSNDLKALHSCVLVNRKWCQISIPVFWRDPWEYRRVGSLKKSFTIINTFILTLPEESQRKLLQIEIIQHSFLKKPIFEYSKFLQSIVLHELENDIKIWIHHQSNQFKQRKKKVIKNFSLIDNNNIKGNEQIQNFKRNKKNLMYELLKFFLIHSQKIDTLYVLDFNFSFIMEIIKREPIVKKCISNLRYLQIGSHMLPIYLSTLSEISNNLDHLEIVNHNLCSEELRNFITVQNNLKELTIEAGIIRSINDPITNNTIIEIFKKKSITKLTIKDSPSIFIVLKGFDSLTELIIIYNNKYSIKFWEHMANLSLKNLKKLIINSNKIYYDIITQFINNSSCDLEQFIITTTSKVEDPCDIGLYINSISNNCPSLTIFKGVISEINVLELSQLLKKCINLKILHLYPVMQDVEQKMCQFDNLLKEMINISSNNLSRLYLENGWKLTLVDYFKNFMEKRELLRLKPISFHAHKNFAYNSSIFLTICEDYKQKDFLLDYYFYK</sequence>
<dbReference type="InterPro" id="IPR032675">
    <property type="entry name" value="LRR_dom_sf"/>
</dbReference>
<reference evidence="1 2" key="1">
    <citation type="submission" date="2015-10" db="EMBL/GenBank/DDBJ databases">
        <title>Genome analyses suggest a sexual origin of heterokaryosis in a supposedly ancient asexual fungus.</title>
        <authorList>
            <person name="Ropars J."/>
            <person name="Sedzielewska K."/>
            <person name="Noel J."/>
            <person name="Charron P."/>
            <person name="Farinelli L."/>
            <person name="Marton T."/>
            <person name="Kruger M."/>
            <person name="Pelin A."/>
            <person name="Brachmann A."/>
            <person name="Corradi N."/>
        </authorList>
    </citation>
    <scope>NUCLEOTIDE SEQUENCE [LARGE SCALE GENOMIC DNA]</scope>
    <source>
        <strain evidence="1 2">A4</strain>
    </source>
</reference>
<name>A0A2I1GIW1_9GLOM</name>
<keyword evidence="2" id="KW-1185">Reference proteome</keyword>
<dbReference type="VEuPathDB" id="FungiDB:RhiirFUN_015231"/>
<evidence type="ECO:0008006" key="3">
    <source>
        <dbReference type="Google" id="ProtNLM"/>
    </source>
</evidence>
<dbReference type="AlphaFoldDB" id="A0A2I1GIW1"/>